<evidence type="ECO:0000313" key="7">
    <source>
        <dbReference type="Proteomes" id="UP000295443"/>
    </source>
</evidence>
<keyword evidence="1" id="KW-0597">Phosphoprotein</keyword>
<evidence type="ECO:0000256" key="2">
    <source>
        <dbReference type="SAM" id="MobiDB-lite"/>
    </source>
</evidence>
<feature type="domain" description="Response regulatory" evidence="3">
    <location>
        <begin position="27"/>
        <end position="143"/>
    </location>
</feature>
<dbReference type="InterPro" id="IPR001789">
    <property type="entry name" value="Sig_transdc_resp-reg_receiver"/>
</dbReference>
<feature type="region of interest" description="Disordered" evidence="2">
    <location>
        <begin position="1"/>
        <end position="20"/>
    </location>
</feature>
<evidence type="ECO:0000259" key="3">
    <source>
        <dbReference type="PROSITE" id="PS50110"/>
    </source>
</evidence>
<dbReference type="CDD" id="cd00077">
    <property type="entry name" value="HDc"/>
    <property type="match status" value="1"/>
</dbReference>
<feature type="modified residue" description="4-aspartylphosphate" evidence="1">
    <location>
        <position position="76"/>
    </location>
</feature>
<feature type="domain" description="HD-GYP" evidence="5">
    <location>
        <begin position="184"/>
        <end position="380"/>
    </location>
</feature>
<dbReference type="PANTHER" id="PTHR45228:SF5">
    <property type="entry name" value="CYCLIC DI-GMP PHOSPHODIESTERASE VC_1348-RELATED"/>
    <property type="match status" value="1"/>
</dbReference>
<dbReference type="Pfam" id="PF13487">
    <property type="entry name" value="HD_5"/>
    <property type="match status" value="1"/>
</dbReference>
<dbReference type="SMART" id="SM00448">
    <property type="entry name" value="REC"/>
    <property type="match status" value="1"/>
</dbReference>
<dbReference type="GO" id="GO:0000160">
    <property type="term" value="P:phosphorelay signal transduction system"/>
    <property type="evidence" value="ECO:0007669"/>
    <property type="project" value="InterPro"/>
</dbReference>
<dbReference type="Gene3D" id="3.40.50.2300">
    <property type="match status" value="1"/>
</dbReference>
<evidence type="ECO:0000259" key="5">
    <source>
        <dbReference type="PROSITE" id="PS51832"/>
    </source>
</evidence>
<dbReference type="PROSITE" id="PS50110">
    <property type="entry name" value="RESPONSE_REGULATORY"/>
    <property type="match status" value="1"/>
</dbReference>
<dbReference type="InterPro" id="IPR037522">
    <property type="entry name" value="HD_GYP_dom"/>
</dbReference>
<protein>
    <submittedName>
        <fullName evidence="6">Response regulator</fullName>
    </submittedName>
</protein>
<accession>A0A4R1BM74</accession>
<dbReference type="RefSeq" id="WP_131444633.1">
    <property type="nucleotide sequence ID" value="NZ_SJZB01000010.1"/>
</dbReference>
<gene>
    <name evidence="6" type="ORF">EZJ19_02010</name>
</gene>
<dbReference type="PROSITE" id="PS51831">
    <property type="entry name" value="HD"/>
    <property type="match status" value="1"/>
</dbReference>
<dbReference type="InterPro" id="IPR011006">
    <property type="entry name" value="CheY-like_superfamily"/>
</dbReference>
<dbReference type="InterPro" id="IPR052020">
    <property type="entry name" value="Cyclic_di-GMP/3'3'-cGAMP_PDE"/>
</dbReference>
<feature type="domain" description="HD" evidence="4">
    <location>
        <begin position="206"/>
        <end position="329"/>
    </location>
</feature>
<dbReference type="InterPro" id="IPR006674">
    <property type="entry name" value="HD_domain"/>
</dbReference>
<dbReference type="Pfam" id="PF00072">
    <property type="entry name" value="Response_reg"/>
    <property type="match status" value="1"/>
</dbReference>
<evidence type="ECO:0000313" key="6">
    <source>
        <dbReference type="EMBL" id="TCJ18509.1"/>
    </source>
</evidence>
<evidence type="ECO:0000259" key="4">
    <source>
        <dbReference type="PROSITE" id="PS51831"/>
    </source>
</evidence>
<sequence length="441" mass="47769">MASRTSDAAGAMTAPDGHADGEATRKTVLIVDDEPANLALLTQILQPHYRVRAARTGEHALRAVRSAPHPDLILLDIMMPDMDGYTVLTELHKVAEAQAVPVVFVTALSDEVSEERGLELGAVDYLSKPLKPGVVLSRVRLHLELKAARDALADQNNLLSARVEERTQALKGALSKTETAHAALRKTYFGTLLAIGSLAELRGAQIGEHSRRVADIARQIATQLGQSHLEAQDIFVAALLHDVGKIGFPDDLLDTPVSAMNSEQLALYRQHPGAGATVLTKVDALNVVAGIVRHHHEYFNGTGFPDGLSGLAIPIGARIISVVSDYDALKTGRLTGQPLSARQSWARILEGRGSRYDPLVVDKLEPIALQDSKFEVDEIPVSAPHIQEGMLLTRDVHHPDGYLLLARNTVMTRTLIDQLVAAEKQAGGELKIFVTRERIAR</sequence>
<dbReference type="InterPro" id="IPR006675">
    <property type="entry name" value="HDIG_dom"/>
</dbReference>
<reference evidence="6 7" key="1">
    <citation type="submission" date="2019-03" db="EMBL/GenBank/DDBJ databases">
        <title>Genome sequence of Thiobacillaceae bacterium LSR1, a sulfur-oxidizing bacterium isolated from freshwater sediment.</title>
        <authorList>
            <person name="Li S."/>
        </authorList>
    </citation>
    <scope>NUCLEOTIDE SEQUENCE [LARGE SCALE GENOMIC DNA]</scope>
    <source>
        <strain evidence="6 7">LSR1</strain>
    </source>
</reference>
<dbReference type="PROSITE" id="PS51832">
    <property type="entry name" value="HD_GYP"/>
    <property type="match status" value="1"/>
</dbReference>
<proteinExistence type="predicted"/>
<organism evidence="6 7">
    <name type="scientific">Parasulfuritortus cantonensis</name>
    <dbReference type="NCBI Taxonomy" id="2528202"/>
    <lineage>
        <taxon>Bacteria</taxon>
        <taxon>Pseudomonadati</taxon>
        <taxon>Pseudomonadota</taxon>
        <taxon>Betaproteobacteria</taxon>
        <taxon>Nitrosomonadales</taxon>
        <taxon>Thiobacillaceae</taxon>
        <taxon>Parasulfuritortus</taxon>
    </lineage>
</organism>
<dbReference type="GO" id="GO:0008081">
    <property type="term" value="F:phosphoric diester hydrolase activity"/>
    <property type="evidence" value="ECO:0007669"/>
    <property type="project" value="UniProtKB-ARBA"/>
</dbReference>
<dbReference type="NCBIfam" id="TIGR00277">
    <property type="entry name" value="HDIG"/>
    <property type="match status" value="1"/>
</dbReference>
<dbReference type="EMBL" id="SJZB01000010">
    <property type="protein sequence ID" value="TCJ18509.1"/>
    <property type="molecule type" value="Genomic_DNA"/>
</dbReference>
<comment type="caution">
    <text evidence="6">The sequence shown here is derived from an EMBL/GenBank/DDBJ whole genome shotgun (WGS) entry which is preliminary data.</text>
</comment>
<dbReference type="Gene3D" id="1.10.3210.10">
    <property type="entry name" value="Hypothetical protein af1432"/>
    <property type="match status" value="1"/>
</dbReference>
<dbReference type="SUPFAM" id="SSF109604">
    <property type="entry name" value="HD-domain/PDEase-like"/>
    <property type="match status" value="1"/>
</dbReference>
<dbReference type="SMART" id="SM00471">
    <property type="entry name" value="HDc"/>
    <property type="match status" value="1"/>
</dbReference>
<dbReference type="SUPFAM" id="SSF52172">
    <property type="entry name" value="CheY-like"/>
    <property type="match status" value="1"/>
</dbReference>
<dbReference type="PANTHER" id="PTHR45228">
    <property type="entry name" value="CYCLIC DI-GMP PHOSPHODIESTERASE TM_0186-RELATED"/>
    <property type="match status" value="1"/>
</dbReference>
<name>A0A4R1BM74_9PROT</name>
<dbReference type="Proteomes" id="UP000295443">
    <property type="component" value="Unassembled WGS sequence"/>
</dbReference>
<dbReference type="AlphaFoldDB" id="A0A4R1BM74"/>
<dbReference type="OrthoDB" id="9763857at2"/>
<evidence type="ECO:0000256" key="1">
    <source>
        <dbReference type="PROSITE-ProRule" id="PRU00169"/>
    </source>
</evidence>
<dbReference type="InterPro" id="IPR003607">
    <property type="entry name" value="HD/PDEase_dom"/>
</dbReference>
<keyword evidence="7" id="KW-1185">Reference proteome</keyword>